<comment type="caution">
    <text evidence="1">The sequence shown here is derived from an EMBL/GenBank/DDBJ whole genome shotgun (WGS) entry which is preliminary data.</text>
</comment>
<reference evidence="1 2" key="1">
    <citation type="submission" date="2024-02" db="EMBL/GenBank/DDBJ databases">
        <authorList>
            <person name="Daric V."/>
            <person name="Darras S."/>
        </authorList>
    </citation>
    <scope>NUCLEOTIDE SEQUENCE [LARGE SCALE GENOMIC DNA]</scope>
</reference>
<dbReference type="EMBL" id="CAWYQH010000108">
    <property type="protein sequence ID" value="CAK8688049.1"/>
    <property type="molecule type" value="Genomic_DNA"/>
</dbReference>
<accession>A0ABP0GBM4</accession>
<evidence type="ECO:0000313" key="1">
    <source>
        <dbReference type="EMBL" id="CAK8688049.1"/>
    </source>
</evidence>
<sequence>MTYGGRRRMTNKEEGFATSPALKQAEKFKYMGLYVTSDERQNTKSKARIDKASALMRELPRSVVMKRELSKTA</sequence>
<evidence type="ECO:0000313" key="2">
    <source>
        <dbReference type="Proteomes" id="UP001642483"/>
    </source>
</evidence>
<name>A0ABP0GBM4_CLALP</name>
<gene>
    <name evidence="1" type="ORF">CVLEPA_LOCUS20087</name>
</gene>
<protein>
    <submittedName>
        <fullName evidence="1">Uncharacterized protein</fullName>
    </submittedName>
</protein>
<organism evidence="1 2">
    <name type="scientific">Clavelina lepadiformis</name>
    <name type="common">Light-bulb sea squirt</name>
    <name type="synonym">Ascidia lepadiformis</name>
    <dbReference type="NCBI Taxonomy" id="159417"/>
    <lineage>
        <taxon>Eukaryota</taxon>
        <taxon>Metazoa</taxon>
        <taxon>Chordata</taxon>
        <taxon>Tunicata</taxon>
        <taxon>Ascidiacea</taxon>
        <taxon>Aplousobranchia</taxon>
        <taxon>Clavelinidae</taxon>
        <taxon>Clavelina</taxon>
    </lineage>
</organism>
<keyword evidence="2" id="KW-1185">Reference proteome</keyword>
<dbReference type="Proteomes" id="UP001642483">
    <property type="component" value="Unassembled WGS sequence"/>
</dbReference>
<proteinExistence type="predicted"/>